<keyword evidence="7" id="KW-0675">Receptor</keyword>
<evidence type="ECO:0000256" key="4">
    <source>
        <dbReference type="ARBA" id="ARBA00023015"/>
    </source>
</evidence>
<dbReference type="GO" id="GO:0043565">
    <property type="term" value="F:sequence-specific DNA binding"/>
    <property type="evidence" value="ECO:0007669"/>
    <property type="project" value="InterPro"/>
</dbReference>
<reference evidence="11" key="1">
    <citation type="submission" date="2023-10" db="EMBL/GenBank/DDBJ databases">
        <title>Genome assembly of Pristionchus species.</title>
        <authorList>
            <person name="Yoshida K."/>
            <person name="Sommer R.J."/>
        </authorList>
    </citation>
    <scope>NUCLEOTIDE SEQUENCE</scope>
    <source>
        <strain evidence="11">RS5133</strain>
    </source>
</reference>
<dbReference type="Gene3D" id="1.10.565.10">
    <property type="entry name" value="Retinoid X Receptor"/>
    <property type="match status" value="1"/>
</dbReference>
<dbReference type="InterPro" id="IPR001628">
    <property type="entry name" value="Znf_hrmn_rcpt"/>
</dbReference>
<dbReference type="InterPro" id="IPR035500">
    <property type="entry name" value="NHR-like_dom_sf"/>
</dbReference>
<evidence type="ECO:0000259" key="9">
    <source>
        <dbReference type="PROSITE" id="PS51030"/>
    </source>
</evidence>
<dbReference type="SUPFAM" id="SSF57716">
    <property type="entry name" value="Glucocorticoid receptor-like (DNA-binding domain)"/>
    <property type="match status" value="1"/>
</dbReference>
<feature type="non-terminal residue" evidence="11">
    <location>
        <position position="346"/>
    </location>
</feature>
<keyword evidence="6" id="KW-0804">Transcription</keyword>
<dbReference type="SMART" id="SM00399">
    <property type="entry name" value="ZnF_C4"/>
    <property type="match status" value="1"/>
</dbReference>
<evidence type="ECO:0008006" key="13">
    <source>
        <dbReference type="Google" id="ProtNLM"/>
    </source>
</evidence>
<name>A0AAV5VU43_9BILA</name>
<protein>
    <recommendedName>
        <fullName evidence="13">Nuclear receptor</fullName>
    </recommendedName>
</protein>
<evidence type="ECO:0000256" key="6">
    <source>
        <dbReference type="ARBA" id="ARBA00023163"/>
    </source>
</evidence>
<evidence type="ECO:0000256" key="5">
    <source>
        <dbReference type="ARBA" id="ARBA00023125"/>
    </source>
</evidence>
<dbReference type="GO" id="GO:0003700">
    <property type="term" value="F:DNA-binding transcription factor activity"/>
    <property type="evidence" value="ECO:0007669"/>
    <property type="project" value="InterPro"/>
</dbReference>
<evidence type="ECO:0000313" key="11">
    <source>
        <dbReference type="EMBL" id="GMT21893.1"/>
    </source>
</evidence>
<evidence type="ECO:0000259" key="10">
    <source>
        <dbReference type="PROSITE" id="PS51843"/>
    </source>
</evidence>
<feature type="domain" description="Nuclear receptor" evidence="9">
    <location>
        <begin position="1"/>
        <end position="76"/>
    </location>
</feature>
<dbReference type="EMBL" id="BTSY01000004">
    <property type="protein sequence ID" value="GMT21893.1"/>
    <property type="molecule type" value="Genomic_DNA"/>
</dbReference>
<evidence type="ECO:0000256" key="7">
    <source>
        <dbReference type="ARBA" id="ARBA00023170"/>
    </source>
</evidence>
<feature type="non-terminal residue" evidence="11">
    <location>
        <position position="1"/>
    </location>
</feature>
<dbReference type="GO" id="GO:0008270">
    <property type="term" value="F:zinc ion binding"/>
    <property type="evidence" value="ECO:0007669"/>
    <property type="project" value="UniProtKB-KW"/>
</dbReference>
<dbReference type="InterPro" id="IPR013088">
    <property type="entry name" value="Znf_NHR/GATA"/>
</dbReference>
<dbReference type="InterPro" id="IPR000536">
    <property type="entry name" value="Nucl_hrmn_rcpt_lig-bd"/>
</dbReference>
<dbReference type="Gene3D" id="3.30.50.10">
    <property type="entry name" value="Erythroid Transcription Factor GATA-1, subunit A"/>
    <property type="match status" value="1"/>
</dbReference>
<dbReference type="SUPFAM" id="SSF48508">
    <property type="entry name" value="Nuclear receptor ligand-binding domain"/>
    <property type="match status" value="1"/>
</dbReference>
<organism evidence="11 12">
    <name type="scientific">Pristionchus fissidentatus</name>
    <dbReference type="NCBI Taxonomy" id="1538716"/>
    <lineage>
        <taxon>Eukaryota</taxon>
        <taxon>Metazoa</taxon>
        <taxon>Ecdysozoa</taxon>
        <taxon>Nematoda</taxon>
        <taxon>Chromadorea</taxon>
        <taxon>Rhabditida</taxon>
        <taxon>Rhabditina</taxon>
        <taxon>Diplogasteromorpha</taxon>
        <taxon>Diplogasteroidea</taxon>
        <taxon>Neodiplogasteridae</taxon>
        <taxon>Pristionchus</taxon>
    </lineage>
</organism>
<keyword evidence="1" id="KW-0479">Metal-binding</keyword>
<dbReference type="AlphaFoldDB" id="A0AAV5VU43"/>
<keyword evidence="8" id="KW-0539">Nucleus</keyword>
<dbReference type="GO" id="GO:0005634">
    <property type="term" value="C:nucleus"/>
    <property type="evidence" value="ECO:0007669"/>
    <property type="project" value="TreeGrafter"/>
</dbReference>
<dbReference type="SMART" id="SM00430">
    <property type="entry name" value="HOLI"/>
    <property type="match status" value="1"/>
</dbReference>
<dbReference type="PRINTS" id="PR00047">
    <property type="entry name" value="STROIDFINGER"/>
</dbReference>
<evidence type="ECO:0000256" key="3">
    <source>
        <dbReference type="ARBA" id="ARBA00022833"/>
    </source>
</evidence>
<dbReference type="Pfam" id="PF00105">
    <property type="entry name" value="zf-C4"/>
    <property type="match status" value="1"/>
</dbReference>
<gene>
    <name evidence="11" type="ORF">PFISCL1PPCAC_13190</name>
</gene>
<comment type="caution">
    <text evidence="11">The sequence shown here is derived from an EMBL/GenBank/DDBJ whole genome shotgun (WGS) entry which is preliminary data.</text>
</comment>
<dbReference type="Proteomes" id="UP001432322">
    <property type="component" value="Unassembled WGS sequence"/>
</dbReference>
<keyword evidence="4" id="KW-0805">Transcription regulation</keyword>
<feature type="domain" description="NR LBD" evidence="10">
    <location>
        <begin position="102"/>
        <end position="346"/>
    </location>
</feature>
<dbReference type="Pfam" id="PF00104">
    <property type="entry name" value="Hormone_recep"/>
    <property type="match status" value="1"/>
</dbReference>
<evidence type="ECO:0000256" key="1">
    <source>
        <dbReference type="ARBA" id="ARBA00022723"/>
    </source>
</evidence>
<keyword evidence="3" id="KW-0862">Zinc</keyword>
<dbReference type="PROSITE" id="PS51843">
    <property type="entry name" value="NR_LBD"/>
    <property type="match status" value="1"/>
</dbReference>
<keyword evidence="5" id="KW-0238">DNA-binding</keyword>
<evidence type="ECO:0000313" key="12">
    <source>
        <dbReference type="Proteomes" id="UP001432322"/>
    </source>
</evidence>
<dbReference type="PANTHER" id="PTHR46011">
    <property type="entry name" value="NUCLEAR HORMONE RECEPTOR FAMILY MEMBER NHR-86-RELATED"/>
    <property type="match status" value="1"/>
</dbReference>
<accession>A0AAV5VU43</accession>
<sequence length="346" mass="40203">RSCLVCSVPITSMHLGMDACRACSSFFKRARITGKEYPCRQGDRLCETDKDAKFVCRRCRFDKCIAVGLAYDGPMRERRKAKVPLLQRIKSEYKIFVERRRVQELIIVKSSGCHKRIPHPTEIYNVHDATALDIFNIFIVESFIFFKSAFPELRKLPGEQAEIIFKDFVSKLSMVENYFRTRQIWGGVHRFVMCSVVTCFDVEMKTGSDGIAQREIENAEFLESSARNYADDQNEILLPIFNRFDLSETEFYALIALVMSELDIDCDVSEHALAIIDRYRGQVLADLQQYYHNEMGLIDFSTRLGNLMSLNHAIQECKSLFKVFFRFFSTMFDVMIAGDRMKHFFL</sequence>
<dbReference type="PANTHER" id="PTHR46011:SF6">
    <property type="entry name" value="HIGH ZINC ACTIVATED NUCLEAR RECEPTOR PROTEIN"/>
    <property type="match status" value="1"/>
</dbReference>
<proteinExistence type="predicted"/>
<dbReference type="PROSITE" id="PS51030">
    <property type="entry name" value="NUCLEAR_REC_DBD_2"/>
    <property type="match status" value="1"/>
</dbReference>
<keyword evidence="2" id="KW-0863">Zinc-finger</keyword>
<keyword evidence="12" id="KW-1185">Reference proteome</keyword>
<evidence type="ECO:0000256" key="8">
    <source>
        <dbReference type="ARBA" id="ARBA00023242"/>
    </source>
</evidence>
<evidence type="ECO:0000256" key="2">
    <source>
        <dbReference type="ARBA" id="ARBA00022771"/>
    </source>
</evidence>